<dbReference type="EMBL" id="JAAOAQ010000351">
    <property type="protein sequence ID" value="KAF5552554.1"/>
    <property type="molecule type" value="Genomic_DNA"/>
</dbReference>
<organism evidence="2 3">
    <name type="scientific">Fusarium phyllophilum</name>
    <dbReference type="NCBI Taxonomy" id="47803"/>
    <lineage>
        <taxon>Eukaryota</taxon>
        <taxon>Fungi</taxon>
        <taxon>Dikarya</taxon>
        <taxon>Ascomycota</taxon>
        <taxon>Pezizomycotina</taxon>
        <taxon>Sordariomycetes</taxon>
        <taxon>Hypocreomycetidae</taxon>
        <taxon>Hypocreales</taxon>
        <taxon>Nectriaceae</taxon>
        <taxon>Fusarium</taxon>
        <taxon>Fusarium fujikuroi species complex</taxon>
    </lineage>
</organism>
<protein>
    <submittedName>
        <fullName evidence="2">Uncharacterized protein</fullName>
    </submittedName>
</protein>
<sequence length="382" mass="42871">MASPKQDVEINMPTAQTKKSNSEMKREASLRFHEANIDWLNKQWQGPDWFPTPLLRPSKPCPSVVRVLKNITEKAMARNIPLSSLWEPGGCLRSVVDQDLAIREAGRNGKHKHPQSGRLTRKMVSHARQNLRSSTAEMGNDCSSSSGSTTGDDSEVEAPDKSNTVSRLSSSALNSSAKQRLPSPLHNTVASTKDELRDPPKGTKRALEDEEDTNSNLPQHKTPRVTIDEVLGTLKSDRIESARRIMDIELDTALTVKRDAEQALMDLLHRDCSMEVTQSERVQARNRKQEADETFRQTHERLHGPSQTLAAMSNLKKTFDARAVRALKLENAEKVVQTCKDRLDKAQVNHEAALKSNPIDGWHLEVVWDIFERADARGKEIQ</sequence>
<feature type="compositionally biased region" description="Basic residues" evidence="1">
    <location>
        <begin position="108"/>
        <end position="125"/>
    </location>
</feature>
<gene>
    <name evidence="2" type="ORF">FPHYL_8897</name>
</gene>
<evidence type="ECO:0000313" key="2">
    <source>
        <dbReference type="EMBL" id="KAF5552554.1"/>
    </source>
</evidence>
<feature type="compositionally biased region" description="Basic and acidic residues" evidence="1">
    <location>
        <begin position="192"/>
        <end position="207"/>
    </location>
</feature>
<feature type="compositionally biased region" description="Polar residues" evidence="1">
    <location>
        <begin position="127"/>
        <end position="137"/>
    </location>
</feature>
<reference evidence="2 3" key="1">
    <citation type="submission" date="2020-05" db="EMBL/GenBank/DDBJ databases">
        <title>Identification and distribution of gene clusters putatively required for synthesis of sphingolipid metabolism inhibitors in phylogenetically diverse species of the filamentous fungus Fusarium.</title>
        <authorList>
            <person name="Kim H.-S."/>
            <person name="Busman M."/>
            <person name="Brown D.W."/>
            <person name="Divon H."/>
            <person name="Uhlig S."/>
            <person name="Proctor R.H."/>
        </authorList>
    </citation>
    <scope>NUCLEOTIDE SEQUENCE [LARGE SCALE GENOMIC DNA]</scope>
    <source>
        <strain evidence="2 3">NRRL 13617</strain>
    </source>
</reference>
<name>A0A8H5JC06_9HYPO</name>
<feature type="region of interest" description="Disordered" evidence="1">
    <location>
        <begin position="104"/>
        <end position="225"/>
    </location>
</feature>
<evidence type="ECO:0000256" key="1">
    <source>
        <dbReference type="SAM" id="MobiDB-lite"/>
    </source>
</evidence>
<feature type="compositionally biased region" description="Low complexity" evidence="1">
    <location>
        <begin position="166"/>
        <end position="177"/>
    </location>
</feature>
<proteinExistence type="predicted"/>
<accession>A0A8H5JC06</accession>
<keyword evidence="3" id="KW-1185">Reference proteome</keyword>
<dbReference type="AlphaFoldDB" id="A0A8H5JC06"/>
<feature type="region of interest" description="Disordered" evidence="1">
    <location>
        <begin position="1"/>
        <end position="27"/>
    </location>
</feature>
<dbReference type="OrthoDB" id="5061653at2759"/>
<comment type="caution">
    <text evidence="2">The sequence shown here is derived from an EMBL/GenBank/DDBJ whole genome shotgun (WGS) entry which is preliminary data.</text>
</comment>
<evidence type="ECO:0000313" key="3">
    <source>
        <dbReference type="Proteomes" id="UP000582016"/>
    </source>
</evidence>
<dbReference type="Proteomes" id="UP000582016">
    <property type="component" value="Unassembled WGS sequence"/>
</dbReference>